<evidence type="ECO:0000313" key="2">
    <source>
        <dbReference type="Proteomes" id="UP001234297"/>
    </source>
</evidence>
<organism evidence="1 2">
    <name type="scientific">Persea americana</name>
    <name type="common">Avocado</name>
    <dbReference type="NCBI Taxonomy" id="3435"/>
    <lineage>
        <taxon>Eukaryota</taxon>
        <taxon>Viridiplantae</taxon>
        <taxon>Streptophyta</taxon>
        <taxon>Embryophyta</taxon>
        <taxon>Tracheophyta</taxon>
        <taxon>Spermatophyta</taxon>
        <taxon>Magnoliopsida</taxon>
        <taxon>Magnoliidae</taxon>
        <taxon>Laurales</taxon>
        <taxon>Lauraceae</taxon>
        <taxon>Persea</taxon>
    </lineage>
</organism>
<dbReference type="EMBL" id="CM056815">
    <property type="protein sequence ID" value="KAJ8630266.1"/>
    <property type="molecule type" value="Genomic_DNA"/>
</dbReference>
<gene>
    <name evidence="1" type="ORF">MRB53_023589</name>
</gene>
<accession>A0ACC2L9T7</accession>
<proteinExistence type="predicted"/>
<protein>
    <submittedName>
        <fullName evidence="1">Uncharacterized protein</fullName>
    </submittedName>
</protein>
<sequence>MQILIYKALTQLGGKRSLRRTDKGYREPRIESYKGVSSAISTVAGLIIAASFAAAFAISNAYNGDRSSTGKAALARKPLIWFFVITDSLALFSSISVALLLFFAGIGDYDLLIAAVSISLKLMAISLISLTLTFLLGLSLVLSQWHAIVASLICLVVLYVALHWLCHWFPLLPLYFKFSFPNKLFSCLGLSGSNESHSNQRSRSVDTMKNEPTYQSPNIENEFTNQSPNNGNESTYQPSSWHSHETHNSNLLSKLFGKTMRASGI</sequence>
<dbReference type="Proteomes" id="UP001234297">
    <property type="component" value="Chromosome 7"/>
</dbReference>
<comment type="caution">
    <text evidence="1">The sequence shown here is derived from an EMBL/GenBank/DDBJ whole genome shotgun (WGS) entry which is preliminary data.</text>
</comment>
<keyword evidence="2" id="KW-1185">Reference proteome</keyword>
<reference evidence="1 2" key="1">
    <citation type="journal article" date="2022" name="Hortic Res">
        <title>A haplotype resolved chromosomal level avocado genome allows analysis of novel avocado genes.</title>
        <authorList>
            <person name="Nath O."/>
            <person name="Fletcher S.J."/>
            <person name="Hayward A."/>
            <person name="Shaw L.M."/>
            <person name="Masouleh A.K."/>
            <person name="Furtado A."/>
            <person name="Henry R.J."/>
            <person name="Mitter N."/>
        </authorList>
    </citation>
    <scope>NUCLEOTIDE SEQUENCE [LARGE SCALE GENOMIC DNA]</scope>
    <source>
        <strain evidence="2">cv. Hass</strain>
    </source>
</reference>
<name>A0ACC2L9T7_PERAE</name>
<evidence type="ECO:0000313" key="1">
    <source>
        <dbReference type="EMBL" id="KAJ8630266.1"/>
    </source>
</evidence>